<evidence type="ECO:0000256" key="1">
    <source>
        <dbReference type="SAM" id="MobiDB-lite"/>
    </source>
</evidence>
<protein>
    <submittedName>
        <fullName evidence="2">Uncharacterized protein</fullName>
    </submittedName>
</protein>
<gene>
    <name evidence="2" type="ORF">B0I27_109107</name>
</gene>
<accession>A0A2T0TXI1</accession>
<comment type="caution">
    <text evidence="2">The sequence shown here is derived from an EMBL/GenBank/DDBJ whole genome shotgun (WGS) entry which is preliminary data.</text>
</comment>
<keyword evidence="3" id="KW-1185">Reference proteome</keyword>
<dbReference type="Proteomes" id="UP000238034">
    <property type="component" value="Unassembled WGS sequence"/>
</dbReference>
<sequence length="163" mass="16658">MSFLKNLFKTKEGGTKIGNLIRKVAKPAVKAIAGGVGTLVGGPAGAALGAKIGGAIAGGIANGKNLKQAQPEPESESTQHEVSAEMAQTSQEPLSVNPQIMSDTSDKRSIIDEIAASVKWQGSGGNTNEVSFGSQSPQAASDDKTILFAVMGLAAIVLLNNKR</sequence>
<reference evidence="2 3" key="1">
    <citation type="submission" date="2018-03" db="EMBL/GenBank/DDBJ databases">
        <title>Genomic Encyclopedia of Type Strains, Phase III (KMG-III): the genomes of soil and plant-associated and newly described type strains.</title>
        <authorList>
            <person name="Whitman W."/>
        </authorList>
    </citation>
    <scope>NUCLEOTIDE SEQUENCE [LARGE SCALE GENOMIC DNA]</scope>
    <source>
        <strain evidence="2 3">CGMCC 1.9313</strain>
    </source>
</reference>
<proteinExistence type="predicted"/>
<dbReference type="EMBL" id="PVTH01000009">
    <property type="protein sequence ID" value="PRY50384.1"/>
    <property type="molecule type" value="Genomic_DNA"/>
</dbReference>
<dbReference type="AlphaFoldDB" id="A0A2T0TXI1"/>
<evidence type="ECO:0000313" key="2">
    <source>
        <dbReference type="EMBL" id="PRY50384.1"/>
    </source>
</evidence>
<feature type="region of interest" description="Disordered" evidence="1">
    <location>
        <begin position="64"/>
        <end position="102"/>
    </location>
</feature>
<dbReference type="RefSeq" id="WP_106294442.1">
    <property type="nucleotide sequence ID" value="NZ_PVTH01000009.1"/>
</dbReference>
<name>A0A2T0TXI1_9SPHI</name>
<evidence type="ECO:0000313" key="3">
    <source>
        <dbReference type="Proteomes" id="UP000238034"/>
    </source>
</evidence>
<feature type="compositionally biased region" description="Polar residues" evidence="1">
    <location>
        <begin position="86"/>
        <end position="102"/>
    </location>
</feature>
<organism evidence="2 3">
    <name type="scientific">Arcticibacter pallidicorallinus</name>
    <dbReference type="NCBI Taxonomy" id="1259464"/>
    <lineage>
        <taxon>Bacteria</taxon>
        <taxon>Pseudomonadati</taxon>
        <taxon>Bacteroidota</taxon>
        <taxon>Sphingobacteriia</taxon>
        <taxon>Sphingobacteriales</taxon>
        <taxon>Sphingobacteriaceae</taxon>
        <taxon>Arcticibacter</taxon>
    </lineage>
</organism>